<dbReference type="GO" id="GO:0002098">
    <property type="term" value="P:tRNA wobble uridine modification"/>
    <property type="evidence" value="ECO:0007669"/>
    <property type="project" value="InterPro"/>
</dbReference>
<feature type="domain" description="Rhodanese" evidence="2">
    <location>
        <begin position="15"/>
        <end position="134"/>
    </location>
</feature>
<comment type="caution">
    <text evidence="3">The sequence shown here is derived from an EMBL/GenBank/DDBJ whole genome shotgun (WGS) entry which is preliminary data.</text>
</comment>
<dbReference type="PANTHER" id="PTHR30401">
    <property type="entry name" value="TRNA 2-SELENOURIDINE SYNTHASE"/>
    <property type="match status" value="1"/>
</dbReference>
<dbReference type="AlphaFoldDB" id="A0A4S4BXS1"/>
<evidence type="ECO:0000313" key="4">
    <source>
        <dbReference type="Proteomes" id="UP000310636"/>
    </source>
</evidence>
<dbReference type="InterPro" id="IPR001763">
    <property type="entry name" value="Rhodanese-like_dom"/>
</dbReference>
<dbReference type="OrthoDB" id="9808735at2"/>
<keyword evidence="4" id="KW-1185">Reference proteome</keyword>
<evidence type="ECO:0000259" key="2">
    <source>
        <dbReference type="PROSITE" id="PS50206"/>
    </source>
</evidence>
<dbReference type="SMART" id="SM00450">
    <property type="entry name" value="RHOD"/>
    <property type="match status" value="1"/>
</dbReference>
<dbReference type="Gene3D" id="3.40.250.10">
    <property type="entry name" value="Rhodanese-like domain"/>
    <property type="match status" value="1"/>
</dbReference>
<gene>
    <name evidence="3" type="primary">mnmH</name>
    <name evidence="3" type="ORF">E6C55_12020</name>
</gene>
<dbReference type="InterPro" id="IPR017582">
    <property type="entry name" value="SelU"/>
</dbReference>
<protein>
    <submittedName>
        <fullName evidence="3">tRNA 2-selenouridine(34) synthase MnmH</fullName>
    </submittedName>
</protein>
<dbReference type="InterPro" id="IPR027417">
    <property type="entry name" value="P-loop_NTPase"/>
</dbReference>
<dbReference type="SUPFAM" id="SSF52821">
    <property type="entry name" value="Rhodanese/Cell cycle control phosphatase"/>
    <property type="match status" value="1"/>
</dbReference>
<dbReference type="RefSeq" id="WP_136370043.1">
    <property type="nucleotide sequence ID" value="NZ_SSOB01000013.1"/>
</dbReference>
<dbReference type="SUPFAM" id="SSF52540">
    <property type="entry name" value="P-loop containing nucleoside triphosphate hydrolases"/>
    <property type="match status" value="1"/>
</dbReference>
<dbReference type="InterPro" id="IPR036873">
    <property type="entry name" value="Rhodanese-like_dom_sf"/>
</dbReference>
<dbReference type="NCBIfam" id="NF008750">
    <property type="entry name" value="PRK11784.1-2"/>
    <property type="match status" value="1"/>
</dbReference>
<dbReference type="GO" id="GO:0043828">
    <property type="term" value="F:tRNA 2-selenouridine synthase activity"/>
    <property type="evidence" value="ECO:0007669"/>
    <property type="project" value="InterPro"/>
</dbReference>
<dbReference type="EMBL" id="SSOB01000013">
    <property type="protein sequence ID" value="THF79507.1"/>
    <property type="molecule type" value="Genomic_DNA"/>
</dbReference>
<keyword evidence="1" id="KW-0711">Selenium</keyword>
<dbReference type="InterPro" id="IPR058840">
    <property type="entry name" value="AAA_SelU"/>
</dbReference>
<dbReference type="NCBIfam" id="TIGR03167">
    <property type="entry name" value="tRNA_sel_U_synt"/>
    <property type="match status" value="1"/>
</dbReference>
<sequence length="351" mass="39196">MFQDITIEEWAELRLAKGITTIDVRSPGEFAEATIPDSVNVPLFDNEERAEVGTLYKQVGVQAAKERGLEIVSAKLPSFIRQIGSISGKKAVFCWRGGMRSRTTATLLSLMDIHVYRLAGGYRAYRSWVLESLASMTFEPPAYVLNGLTGTGKTAILQLLAQRGAPVLDLEGMAGHRGSIFGGIGRTASNQKKFDALLFERLRLLRDAPYVLFEAEGKRIGKVVQPELMVRKREEAKTVWIELPLEVRVRNLIEDYRPGEHQEECLAAFRVIKGQIHTPIAAEIDASLKEEKYERAIELLLTHYYDPRYEHSSGGRSSGEEATIRASSIPDAAEQLEAWINHPSNVPMVRS</sequence>
<dbReference type="Pfam" id="PF26341">
    <property type="entry name" value="AAA_SelU"/>
    <property type="match status" value="1"/>
</dbReference>
<evidence type="ECO:0000313" key="3">
    <source>
        <dbReference type="EMBL" id="THF79507.1"/>
    </source>
</evidence>
<accession>A0A4S4BXS1</accession>
<dbReference type="PROSITE" id="PS50206">
    <property type="entry name" value="RHODANESE_3"/>
    <property type="match status" value="1"/>
</dbReference>
<dbReference type="Pfam" id="PF00581">
    <property type="entry name" value="Rhodanese"/>
    <property type="match status" value="1"/>
</dbReference>
<dbReference type="PANTHER" id="PTHR30401:SF0">
    <property type="entry name" value="TRNA 2-SELENOURIDINE SYNTHASE"/>
    <property type="match status" value="1"/>
</dbReference>
<dbReference type="Proteomes" id="UP000310636">
    <property type="component" value="Unassembled WGS sequence"/>
</dbReference>
<organism evidence="3 4">
    <name type="scientific">Cohnella fermenti</name>
    <dbReference type="NCBI Taxonomy" id="2565925"/>
    <lineage>
        <taxon>Bacteria</taxon>
        <taxon>Bacillati</taxon>
        <taxon>Bacillota</taxon>
        <taxon>Bacilli</taxon>
        <taxon>Bacillales</taxon>
        <taxon>Paenibacillaceae</taxon>
        <taxon>Cohnella</taxon>
    </lineage>
</organism>
<proteinExistence type="predicted"/>
<name>A0A4S4BXS1_9BACL</name>
<evidence type="ECO:0000256" key="1">
    <source>
        <dbReference type="ARBA" id="ARBA00023266"/>
    </source>
</evidence>
<reference evidence="3 4" key="1">
    <citation type="submission" date="2019-04" db="EMBL/GenBank/DDBJ databases">
        <title>Cohnella sp. nov. isolated from preserved vegetables.</title>
        <authorList>
            <person name="Lin S.-Y."/>
            <person name="Hung M.-H."/>
            <person name="Young C.-C."/>
        </authorList>
    </citation>
    <scope>NUCLEOTIDE SEQUENCE [LARGE SCALE GENOMIC DNA]</scope>
    <source>
        <strain evidence="3 4">CC-MHH1044</strain>
    </source>
</reference>